<gene>
    <name evidence="2" type="ORF">GCM10011309_20670</name>
</gene>
<reference evidence="2 3" key="1">
    <citation type="journal article" date="2014" name="Int. J. Syst. Evol. Microbiol.">
        <title>Complete genome sequence of Corynebacterium casei LMG S-19264T (=DSM 44701T), isolated from a smear-ripened cheese.</title>
        <authorList>
            <consortium name="US DOE Joint Genome Institute (JGI-PGF)"/>
            <person name="Walter F."/>
            <person name="Albersmeier A."/>
            <person name="Kalinowski J."/>
            <person name="Ruckert C."/>
        </authorList>
    </citation>
    <scope>NUCLEOTIDE SEQUENCE [LARGE SCALE GENOMIC DNA]</scope>
    <source>
        <strain evidence="2 3">KCTC 23968</strain>
    </source>
</reference>
<accession>A0A918NIQ7</accession>
<evidence type="ECO:0000256" key="1">
    <source>
        <dbReference type="SAM" id="Coils"/>
    </source>
</evidence>
<evidence type="ECO:0000313" key="2">
    <source>
        <dbReference type="EMBL" id="GGX70446.1"/>
    </source>
</evidence>
<sequence>MNDSADMKSAEAELDRAVDSLEVGIDALLLRMQKLETGAQDSDAFRQDRVKLAAQLDEMAADAQAAKDRLAAREAEFAKLTQDSEAELDRVMTVVRGALQNASGG</sequence>
<feature type="coiled-coil region" evidence="1">
    <location>
        <begin position="49"/>
        <end position="83"/>
    </location>
</feature>
<keyword evidence="3" id="KW-1185">Reference proteome</keyword>
<dbReference type="AlphaFoldDB" id="A0A918NIQ7"/>
<proteinExistence type="predicted"/>
<dbReference type="EMBL" id="BMYV01000002">
    <property type="protein sequence ID" value="GGX70446.1"/>
    <property type="molecule type" value="Genomic_DNA"/>
</dbReference>
<keyword evidence="1" id="KW-0175">Coiled coil</keyword>
<organism evidence="2 3">
    <name type="scientific">Litorimonas cladophorae</name>
    <dbReference type="NCBI Taxonomy" id="1220491"/>
    <lineage>
        <taxon>Bacteria</taxon>
        <taxon>Pseudomonadati</taxon>
        <taxon>Pseudomonadota</taxon>
        <taxon>Alphaproteobacteria</taxon>
        <taxon>Maricaulales</taxon>
        <taxon>Robiginitomaculaceae</taxon>
    </lineage>
</organism>
<evidence type="ECO:0000313" key="3">
    <source>
        <dbReference type="Proteomes" id="UP000600865"/>
    </source>
</evidence>
<dbReference type="Proteomes" id="UP000600865">
    <property type="component" value="Unassembled WGS sequence"/>
</dbReference>
<protein>
    <recommendedName>
        <fullName evidence="4">DUF4164 family protein</fullName>
    </recommendedName>
</protein>
<comment type="caution">
    <text evidence="2">The sequence shown here is derived from an EMBL/GenBank/DDBJ whole genome shotgun (WGS) entry which is preliminary data.</text>
</comment>
<evidence type="ECO:0008006" key="4">
    <source>
        <dbReference type="Google" id="ProtNLM"/>
    </source>
</evidence>
<name>A0A918NIQ7_9PROT</name>